<keyword evidence="4" id="KW-1185">Reference proteome</keyword>
<proteinExistence type="predicted"/>
<feature type="transmembrane region" description="Helical" evidence="2">
    <location>
        <begin position="79"/>
        <end position="96"/>
    </location>
</feature>
<sequence length="155" mass="16515">MTKTTGTQDRRPGAADHVKPLFHRHRRAARRLPAARTVSGVVRERRINALAVLILAVNAVSLVLSCVSGDPRLMLAKDGAVSSTVAVGILVSVLLGRPMMSTVVKPSWSRATRPARPPGRDSARARRSARSGSGAKNGCSPCCGAAVWPRYRWAG</sequence>
<evidence type="ECO:0000313" key="3">
    <source>
        <dbReference type="EMBL" id="MFC5658510.1"/>
    </source>
</evidence>
<comment type="caution">
    <text evidence="3">The sequence shown here is derived from an EMBL/GenBank/DDBJ whole genome shotgun (WGS) entry which is preliminary data.</text>
</comment>
<gene>
    <name evidence="3" type="ORF">ACFP3J_23900</name>
</gene>
<reference evidence="4" key="1">
    <citation type="journal article" date="2019" name="Int. J. Syst. Evol. Microbiol.">
        <title>The Global Catalogue of Microorganisms (GCM) 10K type strain sequencing project: providing services to taxonomists for standard genome sequencing and annotation.</title>
        <authorList>
            <consortium name="The Broad Institute Genomics Platform"/>
            <consortium name="The Broad Institute Genome Sequencing Center for Infectious Disease"/>
            <person name="Wu L."/>
            <person name="Ma J."/>
        </authorList>
    </citation>
    <scope>NUCLEOTIDE SEQUENCE [LARGE SCALE GENOMIC DNA]</scope>
    <source>
        <strain evidence="4">KCTC 5701</strain>
    </source>
</reference>
<dbReference type="RefSeq" id="WP_344352151.1">
    <property type="nucleotide sequence ID" value="NZ_BAAASM010000056.1"/>
</dbReference>
<keyword evidence="2" id="KW-0472">Membrane</keyword>
<evidence type="ECO:0000313" key="4">
    <source>
        <dbReference type="Proteomes" id="UP001596065"/>
    </source>
</evidence>
<feature type="transmembrane region" description="Helical" evidence="2">
    <location>
        <begin position="47"/>
        <end position="67"/>
    </location>
</feature>
<feature type="region of interest" description="Disordered" evidence="1">
    <location>
        <begin position="107"/>
        <end position="139"/>
    </location>
</feature>
<evidence type="ECO:0000256" key="2">
    <source>
        <dbReference type="SAM" id="Phobius"/>
    </source>
</evidence>
<dbReference type="Proteomes" id="UP001596065">
    <property type="component" value="Unassembled WGS sequence"/>
</dbReference>
<organism evidence="3 4">
    <name type="scientific">Streptomyces nogalater</name>
    <dbReference type="NCBI Taxonomy" id="38314"/>
    <lineage>
        <taxon>Bacteria</taxon>
        <taxon>Bacillati</taxon>
        <taxon>Actinomycetota</taxon>
        <taxon>Actinomycetes</taxon>
        <taxon>Kitasatosporales</taxon>
        <taxon>Streptomycetaceae</taxon>
        <taxon>Streptomyces</taxon>
    </lineage>
</organism>
<dbReference type="NCBIfam" id="NF041646">
    <property type="entry name" value="VC0807_fam"/>
    <property type="match status" value="1"/>
</dbReference>
<evidence type="ECO:0000256" key="1">
    <source>
        <dbReference type="SAM" id="MobiDB-lite"/>
    </source>
</evidence>
<keyword evidence="2" id="KW-1133">Transmembrane helix</keyword>
<keyword evidence="2" id="KW-0812">Transmembrane</keyword>
<name>A0ABW0WQI7_STRNO</name>
<protein>
    <submittedName>
        <fullName evidence="3">VC0807 family protein</fullName>
    </submittedName>
</protein>
<accession>A0ABW0WQI7</accession>
<dbReference type="EMBL" id="JBHSOE010000045">
    <property type="protein sequence ID" value="MFC5658510.1"/>
    <property type="molecule type" value="Genomic_DNA"/>
</dbReference>